<dbReference type="SUPFAM" id="SSF52540">
    <property type="entry name" value="P-loop containing nucleoside triphosphate hydrolases"/>
    <property type="match status" value="1"/>
</dbReference>
<dbReference type="SMART" id="SM00382">
    <property type="entry name" value="AAA"/>
    <property type="match status" value="1"/>
</dbReference>
<feature type="domain" description="ABC transporter" evidence="5">
    <location>
        <begin position="1"/>
        <end position="221"/>
    </location>
</feature>
<dbReference type="InterPro" id="IPR003439">
    <property type="entry name" value="ABC_transporter-like_ATP-bd"/>
</dbReference>
<evidence type="ECO:0000256" key="4">
    <source>
        <dbReference type="ARBA" id="ARBA00022840"/>
    </source>
</evidence>
<gene>
    <name evidence="6" type="ORF">GETHLI_20520</name>
</gene>
<dbReference type="Proteomes" id="UP001165069">
    <property type="component" value="Unassembled WGS sequence"/>
</dbReference>
<protein>
    <recommendedName>
        <fullName evidence="5">ABC transporter domain-containing protein</fullName>
    </recommendedName>
</protein>
<dbReference type="InterPro" id="IPR003593">
    <property type="entry name" value="AAA+_ATPase"/>
</dbReference>
<dbReference type="PROSITE" id="PS50893">
    <property type="entry name" value="ABC_TRANSPORTER_2"/>
    <property type="match status" value="1"/>
</dbReference>
<dbReference type="InterPro" id="IPR050319">
    <property type="entry name" value="ABC_transp_ATP-bind"/>
</dbReference>
<dbReference type="PANTHER" id="PTHR43776">
    <property type="entry name" value="TRANSPORT ATP-BINDING PROTEIN"/>
    <property type="match status" value="1"/>
</dbReference>
<dbReference type="Pfam" id="PF00005">
    <property type="entry name" value="ABC_tran"/>
    <property type="match status" value="1"/>
</dbReference>
<dbReference type="RefSeq" id="WP_285574839.1">
    <property type="nucleotide sequence ID" value="NZ_BSDE01000003.1"/>
</dbReference>
<evidence type="ECO:0000313" key="6">
    <source>
        <dbReference type="EMBL" id="GLH73550.1"/>
    </source>
</evidence>
<comment type="caution">
    <text evidence="6">The sequence shown here is derived from an EMBL/GenBank/DDBJ whole genome shotgun (WGS) entry which is preliminary data.</text>
</comment>
<evidence type="ECO:0000256" key="2">
    <source>
        <dbReference type="ARBA" id="ARBA00022448"/>
    </source>
</evidence>
<dbReference type="PANTHER" id="PTHR43776:SF7">
    <property type="entry name" value="D,D-DIPEPTIDE TRANSPORT ATP-BINDING PROTEIN DDPF-RELATED"/>
    <property type="match status" value="1"/>
</dbReference>
<accession>A0ABQ5QH99</accession>
<evidence type="ECO:0000259" key="5">
    <source>
        <dbReference type="PROSITE" id="PS50893"/>
    </source>
</evidence>
<evidence type="ECO:0000256" key="3">
    <source>
        <dbReference type="ARBA" id="ARBA00022741"/>
    </source>
</evidence>
<name>A0ABQ5QH99_9BACT</name>
<keyword evidence="2" id="KW-0813">Transport</keyword>
<comment type="similarity">
    <text evidence="1">Belongs to the ABC transporter superfamily.</text>
</comment>
<keyword evidence="4" id="KW-0067">ATP-binding</keyword>
<sequence length="230" mass="25222">MSFSIAPGEAWSLIGESGAGKTTLLNLVLGLLEPTEGRIELEGAPWSSLPERERRVRRPRIQAVFQDPLASLPPHLSGWEILQEPLEVWRRGDQRSRREAAARMAARVKFPEAALDQLPRAWSGGLAQRLCLGRALMLEPRLLVLDEPFSALDPTLGSHLMSLLLDLRAAGTALLLAGHDLPKMRRLCDQVLVLKNGAPVCRGPLEQLMSDPPHPHLSSLLEAVIGLSET</sequence>
<organism evidence="6 7">
    <name type="scientific">Geothrix limicola</name>
    <dbReference type="NCBI Taxonomy" id="2927978"/>
    <lineage>
        <taxon>Bacteria</taxon>
        <taxon>Pseudomonadati</taxon>
        <taxon>Acidobacteriota</taxon>
        <taxon>Holophagae</taxon>
        <taxon>Holophagales</taxon>
        <taxon>Holophagaceae</taxon>
        <taxon>Geothrix</taxon>
    </lineage>
</organism>
<evidence type="ECO:0000256" key="1">
    <source>
        <dbReference type="ARBA" id="ARBA00005417"/>
    </source>
</evidence>
<dbReference type="Gene3D" id="3.40.50.300">
    <property type="entry name" value="P-loop containing nucleotide triphosphate hydrolases"/>
    <property type="match status" value="1"/>
</dbReference>
<keyword evidence="3" id="KW-0547">Nucleotide-binding</keyword>
<dbReference type="InterPro" id="IPR027417">
    <property type="entry name" value="P-loop_NTPase"/>
</dbReference>
<proteinExistence type="inferred from homology"/>
<reference evidence="6 7" key="1">
    <citation type="journal article" date="2023" name="Antonie Van Leeuwenhoek">
        <title>Mesoterricola silvestris gen. nov., sp. nov., Mesoterricola sediminis sp. nov., Geothrix oryzae sp. nov., Geothrix edaphica sp. nov., Geothrix rubra sp. nov., and Geothrix limicola sp. nov., six novel members of Acidobacteriota isolated from soils.</title>
        <authorList>
            <person name="Itoh H."/>
            <person name="Sugisawa Y."/>
            <person name="Mise K."/>
            <person name="Xu Z."/>
            <person name="Kuniyasu M."/>
            <person name="Ushijima N."/>
            <person name="Kawano K."/>
            <person name="Kobayashi E."/>
            <person name="Shiratori Y."/>
            <person name="Masuda Y."/>
            <person name="Senoo K."/>
        </authorList>
    </citation>
    <scope>NUCLEOTIDE SEQUENCE [LARGE SCALE GENOMIC DNA]</scope>
    <source>
        <strain evidence="6 7">Red804</strain>
    </source>
</reference>
<keyword evidence="7" id="KW-1185">Reference proteome</keyword>
<evidence type="ECO:0000313" key="7">
    <source>
        <dbReference type="Proteomes" id="UP001165069"/>
    </source>
</evidence>
<dbReference type="EMBL" id="BSDE01000003">
    <property type="protein sequence ID" value="GLH73550.1"/>
    <property type="molecule type" value="Genomic_DNA"/>
</dbReference>